<dbReference type="Proteomes" id="UP000298179">
    <property type="component" value="Unassembled WGS sequence"/>
</dbReference>
<evidence type="ECO:0000313" key="1">
    <source>
        <dbReference type="EMBL" id="TFF22948.1"/>
    </source>
</evidence>
<comment type="caution">
    <text evidence="1">The sequence shown here is derived from an EMBL/GenBank/DDBJ whole genome shotgun (WGS) entry which is preliminary data.</text>
</comment>
<dbReference type="AlphaFoldDB" id="A0A4Y8RIR7"/>
<accession>A0A4Y8RIR7</accession>
<proteinExistence type="predicted"/>
<gene>
    <name evidence="1" type="ORF">E3C22_10875</name>
</gene>
<dbReference type="OrthoDB" id="5491608at2"/>
<dbReference type="RefSeq" id="WP_134762048.1">
    <property type="nucleotide sequence ID" value="NZ_SOZD01000003.1"/>
</dbReference>
<evidence type="ECO:0000313" key="2">
    <source>
        <dbReference type="Proteomes" id="UP000298179"/>
    </source>
</evidence>
<dbReference type="SUPFAM" id="SSF159245">
    <property type="entry name" value="AttH-like"/>
    <property type="match status" value="1"/>
</dbReference>
<reference evidence="1 2" key="1">
    <citation type="submission" date="2019-03" db="EMBL/GenBank/DDBJ databases">
        <title>Jiella endophytica sp. nov., a novel endophytic bacterium isolated from root of Ficus microcarpa Linn. f.</title>
        <authorList>
            <person name="Tuo L."/>
        </authorList>
    </citation>
    <scope>NUCLEOTIDE SEQUENCE [LARGE SCALE GENOMIC DNA]</scope>
    <source>
        <strain evidence="1 2">CBS5Q-3</strain>
    </source>
</reference>
<sequence length="289" mass="32478">MDALSADGRHSLTLIGFVGSVFSPYYRLAGRRAPEDHVSINVALTGPSAKRWTMTERRRGLLHRDAGTLRVGPSTMRWDGSGLTAEIDEVTPLIPRRVKGTVRLYPEAVVNHPVALDAEARHCWWPIAPCARVEVDLEEPALAWSGSGYFDFNTGEVPLEESFHRWNWCRAGGPEGTIVLYDLLDRDDQSCSLAIRFDPRTGVSDFEAPPPARLDKSFWGMRRSTRCERGVTARVIETLEDSPFYTRSVVATRLLGRDVTAIHESVDLDRFANPVVQAMLPFRMPRRFV</sequence>
<dbReference type="EMBL" id="SOZD01000003">
    <property type="protein sequence ID" value="TFF22948.1"/>
    <property type="molecule type" value="Genomic_DNA"/>
</dbReference>
<organism evidence="1 2">
    <name type="scientific">Jiella endophytica</name>
    <dbReference type="NCBI Taxonomy" id="2558362"/>
    <lineage>
        <taxon>Bacteria</taxon>
        <taxon>Pseudomonadati</taxon>
        <taxon>Pseudomonadota</taxon>
        <taxon>Alphaproteobacteria</taxon>
        <taxon>Hyphomicrobiales</taxon>
        <taxon>Aurantimonadaceae</taxon>
        <taxon>Jiella</taxon>
    </lineage>
</organism>
<name>A0A4Y8RIR7_9HYPH</name>
<keyword evidence="2" id="KW-1185">Reference proteome</keyword>
<protein>
    <submittedName>
        <fullName evidence="1">Carotenoid 1,2-hydratase</fullName>
    </submittedName>
</protein>
<dbReference type="CDD" id="cd21471">
    <property type="entry name" value="CrtC-like"/>
    <property type="match status" value="1"/>
</dbReference>